<keyword evidence="2" id="KW-1185">Reference proteome</keyword>
<evidence type="ECO:0000313" key="1">
    <source>
        <dbReference type="EMBL" id="KAI3358072.1"/>
    </source>
</evidence>
<organism evidence="1 2">
    <name type="scientific">Scortum barcoo</name>
    <name type="common">barcoo grunter</name>
    <dbReference type="NCBI Taxonomy" id="214431"/>
    <lineage>
        <taxon>Eukaryota</taxon>
        <taxon>Metazoa</taxon>
        <taxon>Chordata</taxon>
        <taxon>Craniata</taxon>
        <taxon>Vertebrata</taxon>
        <taxon>Euteleostomi</taxon>
        <taxon>Actinopterygii</taxon>
        <taxon>Neopterygii</taxon>
        <taxon>Teleostei</taxon>
        <taxon>Neoteleostei</taxon>
        <taxon>Acanthomorphata</taxon>
        <taxon>Eupercaria</taxon>
        <taxon>Centrarchiformes</taxon>
        <taxon>Terapontoidei</taxon>
        <taxon>Terapontidae</taxon>
        <taxon>Scortum</taxon>
    </lineage>
</organism>
<gene>
    <name evidence="1" type="ORF">L3Q82_003084</name>
</gene>
<dbReference type="EMBL" id="CM041548">
    <property type="protein sequence ID" value="KAI3358072.1"/>
    <property type="molecule type" value="Genomic_DNA"/>
</dbReference>
<comment type="caution">
    <text evidence="1">The sequence shown here is derived from an EMBL/GenBank/DDBJ whole genome shotgun (WGS) entry which is preliminary data.</text>
</comment>
<evidence type="ECO:0000313" key="2">
    <source>
        <dbReference type="Proteomes" id="UP000831701"/>
    </source>
</evidence>
<dbReference type="Proteomes" id="UP000831701">
    <property type="component" value="Chromosome 18"/>
</dbReference>
<reference evidence="1" key="1">
    <citation type="submission" date="2022-04" db="EMBL/GenBank/DDBJ databases">
        <title>Jade perch genome.</title>
        <authorList>
            <person name="Chao B."/>
        </authorList>
    </citation>
    <scope>NUCLEOTIDE SEQUENCE</scope>
    <source>
        <strain evidence="1">CB-2022</strain>
    </source>
</reference>
<sequence>MITYRGHKLHLGTRQINGYKMHILRAVLPLAFMVLSSSSSSLNKVWEEWKIEHRKDYDDQTELVFRRAVWEKNTQLVLRHNQEASAGKHSFTMGLNHLADMTAEEVNEKLNGLKLEEPTHFRNATFKVTSGMSIPQSVDWRTSGLVSPVRNQGLCGSCWAFSSLGALEGQMKKQTGVLVPLSPQNLVDCSTIDGNHGCCKGGYISKAFSYVIRNKGVDSWRSYPYEHQNGKCRYSVKGKAGYCSNFYILPRGDEKTLQAVVASVGPVAVAVNAMLPSFHLYRGGLYNEPKCNPKLVNHAVLVVGYGTDGGQDYWLVKNSWGTTWGEGGFIRIARNKNNLCGIATFAVYPTIEELGRRRIWEENLEMINAHNLETSLGIYTYELAMNHLGDLTTEEITGTLTGTIVPPHLERVSSTIKVNASLPPSLDWRKKGLVTEVKMQGYCGSCWAFSAVGALEGQLKKSTGVLVSLSPQNLVDCSMRYGNRGCSGGFMTNAFEYVIRNRGIESDASYSYTGRRGMCKYNPQHRAANCSSYAFIREGDESALKAAVAKIGPISVAIDASRPKFGFYSHGVYIDHTCTHNVNHGVLVVGYGREQGLDYWLVKNSWGVYHGEDGYIKIARNRRNQCGIALYASHLLQLCLQHRPAHLQLPLPARPLTTINTSTISGALTNPASPPPSPPSLQCSSPPPPPSPNLFTPTVDQVRTQLKKIKARKATGPDGISSRLLPGLCRPALSGIGVDDAVIYLLQRSLSHLEDAGNTVRITFFDFSSAFNTIHPSLLRVKLERAGASDQLAAWVTNYLTDRPQFVRLQDCVSDVVVCSTGAPQGTVLSPFLFTLYTSDFTYSTDSCHLQKFSDDTAIVGCVSEGNDCEYRKVIMDFVDWCELKHLQVNASKTKEMVIDFSRKPSSDIAPVNIQGLDIERVRTYKYLGVHLNNKLDWTDNTDSLYKKGQSRLYMLRRLGSFGVCRPLLRTFL</sequence>
<protein>
    <submittedName>
        <fullName evidence="1">Uncharacterized protein</fullName>
    </submittedName>
</protein>
<accession>A0ACB8VT45</accession>
<proteinExistence type="predicted"/>
<name>A0ACB8VT45_9TELE</name>